<keyword evidence="10" id="KW-0732">Signal</keyword>
<dbReference type="GO" id="GO:0005509">
    <property type="term" value="F:calcium ion binding"/>
    <property type="evidence" value="ECO:0007669"/>
    <property type="project" value="InterPro"/>
</dbReference>
<dbReference type="PROSITE" id="PS00804">
    <property type="entry name" value="CALRETICULIN_2"/>
    <property type="match status" value="1"/>
</dbReference>
<evidence type="ECO:0000256" key="6">
    <source>
        <dbReference type="ARBA" id="ARBA00023136"/>
    </source>
</evidence>
<feature type="compositionally biased region" description="Acidic residues" evidence="12">
    <location>
        <begin position="267"/>
        <end position="282"/>
    </location>
</feature>
<keyword evidence="11" id="KW-0175">Coiled coil</keyword>
<name>A0A316UZW5_9BASI</name>
<dbReference type="Proteomes" id="UP000245884">
    <property type="component" value="Unassembled WGS sequence"/>
</dbReference>
<evidence type="ECO:0000256" key="12">
    <source>
        <dbReference type="SAM" id="MobiDB-lite"/>
    </source>
</evidence>
<evidence type="ECO:0000256" key="7">
    <source>
        <dbReference type="ARBA" id="ARBA00023186"/>
    </source>
</evidence>
<evidence type="ECO:0000256" key="9">
    <source>
        <dbReference type="PIRSR" id="PIRSR601580-3"/>
    </source>
</evidence>
<dbReference type="GeneID" id="37027058"/>
<keyword evidence="7 10" id="KW-0143">Chaperone</keyword>
<evidence type="ECO:0000256" key="10">
    <source>
        <dbReference type="RuleBase" id="RU362126"/>
    </source>
</evidence>
<dbReference type="GO" id="GO:0005789">
    <property type="term" value="C:endoplasmic reticulum membrane"/>
    <property type="evidence" value="ECO:0007669"/>
    <property type="project" value="UniProtKB-SubCell"/>
</dbReference>
<keyword evidence="3" id="KW-0812">Transmembrane</keyword>
<dbReference type="InterPro" id="IPR009033">
    <property type="entry name" value="Calreticulin/calnexin_P_dom_sf"/>
</dbReference>
<comment type="subcellular location">
    <subcellularLocation>
        <location evidence="1">Endoplasmic reticulum membrane</location>
        <topology evidence="1">Single-pass membrane protein</topology>
    </subcellularLocation>
</comment>
<dbReference type="STRING" id="1569628.A0A316UZW5"/>
<dbReference type="AlphaFoldDB" id="A0A316UZW5"/>
<feature type="region of interest" description="Disordered" evidence="12">
    <location>
        <begin position="514"/>
        <end position="563"/>
    </location>
</feature>
<reference evidence="13 14" key="1">
    <citation type="journal article" date="2018" name="Mol. Biol. Evol.">
        <title>Broad Genomic Sampling Reveals a Smut Pathogenic Ancestry of the Fungal Clade Ustilaginomycotina.</title>
        <authorList>
            <person name="Kijpornyongpan T."/>
            <person name="Mondo S.J."/>
            <person name="Barry K."/>
            <person name="Sandor L."/>
            <person name="Lee J."/>
            <person name="Lipzen A."/>
            <person name="Pangilinan J."/>
            <person name="LaButti K."/>
            <person name="Hainaut M."/>
            <person name="Henrissat B."/>
            <person name="Grigoriev I.V."/>
            <person name="Spatafora J.W."/>
            <person name="Aime M.C."/>
        </authorList>
    </citation>
    <scope>NUCLEOTIDE SEQUENCE [LARGE SCALE GENOMIC DNA]</scope>
    <source>
        <strain evidence="13 14">MCA 5214</strain>
    </source>
</reference>
<dbReference type="InterPro" id="IPR001580">
    <property type="entry name" value="Calret/calnex"/>
</dbReference>
<evidence type="ECO:0000256" key="4">
    <source>
        <dbReference type="ARBA" id="ARBA00022824"/>
    </source>
</evidence>
<evidence type="ECO:0000256" key="1">
    <source>
        <dbReference type="ARBA" id="ARBA00004389"/>
    </source>
</evidence>
<feature type="region of interest" description="Disordered" evidence="12">
    <location>
        <begin position="227"/>
        <end position="327"/>
    </location>
</feature>
<dbReference type="OrthoDB" id="1938156at2759"/>
<dbReference type="GO" id="GO:0036503">
    <property type="term" value="P:ERAD pathway"/>
    <property type="evidence" value="ECO:0007669"/>
    <property type="project" value="TreeGrafter"/>
</dbReference>
<evidence type="ECO:0000313" key="14">
    <source>
        <dbReference type="Proteomes" id="UP000245884"/>
    </source>
</evidence>
<sequence>MKSHIAIALSAAAAVSAQATEHVERKPFVPTTVKAPFIEQFQEGWDTRWTASQATKEQTGGEVFSYVGKWSVEEPTVFPGLLGDTGLVAKSKAAQHAISAQFPEVIKTDGKPLVVQYETKLQNGLSCGGAYLKLLTESPEGIQAKEFSDKTPYTIMFGPDKCGQTNKVHFIFRHKNPVNGVIEEKHLTDTPYPKLAKVSTLYTLVVEPDNSFEILINNQSRKNGTLFEQFNPSVNPPKEIEDPKDSKPADWVDESRIADPAATKPEDWDEDAPFEIPDEEAEKPEGWLENEPLQIPDPDAKKPAEWDDEEDGEWQPPVVPNPKCEDAPGCGPWVRPLKRNPDYKGKWTAPMIDNPAYKGPWEPRKIPNPHYFEDKHPSHFSPMGGIGFEIWTMDEDILFDNVYVGHSREEAKKLSEESFELKLPIEQNREEKADAEEKASKAAEEAKAAKAAAGSLLTRVRSEIDVFIAAAKRDPVNAIKSQPQVAAGLGAGVTAMFGLLGLLSGLMGGAAGKNVAASASQSKKKEEAAKLVERKAQSSAVKEKSSETVGKRSKKTVVAEDDE</sequence>
<protein>
    <recommendedName>
        <fullName evidence="8">Calnexin</fullName>
    </recommendedName>
</protein>
<dbReference type="InterPro" id="IPR018124">
    <property type="entry name" value="Calret/calnex_CS"/>
</dbReference>
<gene>
    <name evidence="13" type="ORF">BDZ90DRAFT_229840</name>
</gene>
<evidence type="ECO:0000256" key="11">
    <source>
        <dbReference type="SAM" id="Coils"/>
    </source>
</evidence>
<evidence type="ECO:0000256" key="3">
    <source>
        <dbReference type="ARBA" id="ARBA00022692"/>
    </source>
</evidence>
<dbReference type="RefSeq" id="XP_025365459.1">
    <property type="nucleotide sequence ID" value="XM_025505235.1"/>
</dbReference>
<dbReference type="GO" id="GO:0051082">
    <property type="term" value="F:unfolded protein binding"/>
    <property type="evidence" value="ECO:0007669"/>
    <property type="project" value="InterPro"/>
</dbReference>
<evidence type="ECO:0000256" key="8">
    <source>
        <dbReference type="ARBA" id="ARBA00040224"/>
    </source>
</evidence>
<organism evidence="13 14">
    <name type="scientific">Jaminaea rosea</name>
    <dbReference type="NCBI Taxonomy" id="1569628"/>
    <lineage>
        <taxon>Eukaryota</taxon>
        <taxon>Fungi</taxon>
        <taxon>Dikarya</taxon>
        <taxon>Basidiomycota</taxon>
        <taxon>Ustilaginomycotina</taxon>
        <taxon>Exobasidiomycetes</taxon>
        <taxon>Microstromatales</taxon>
        <taxon>Microstromatales incertae sedis</taxon>
        <taxon>Jaminaea</taxon>
    </lineage>
</organism>
<comment type="similarity">
    <text evidence="2 10">Belongs to the calreticulin family.</text>
</comment>
<dbReference type="Pfam" id="PF00262">
    <property type="entry name" value="Calreticulin"/>
    <property type="match status" value="1"/>
</dbReference>
<dbReference type="PANTHER" id="PTHR11073:SF1">
    <property type="entry name" value="CALNEXIN 14D-RELATED"/>
    <property type="match status" value="1"/>
</dbReference>
<keyword evidence="14" id="KW-1185">Reference proteome</keyword>
<evidence type="ECO:0000313" key="13">
    <source>
        <dbReference type="EMBL" id="PWN30847.1"/>
    </source>
</evidence>
<dbReference type="SUPFAM" id="SSF63887">
    <property type="entry name" value="P-domain of calnexin/calreticulin"/>
    <property type="match status" value="1"/>
</dbReference>
<dbReference type="PROSITE" id="PS00803">
    <property type="entry name" value="CALRETICULIN_1"/>
    <property type="match status" value="1"/>
</dbReference>
<keyword evidence="5" id="KW-1133">Transmembrane helix</keyword>
<keyword evidence="6" id="KW-0472">Membrane</keyword>
<proteinExistence type="inferred from homology"/>
<feature type="compositionally biased region" description="Basic and acidic residues" evidence="12">
    <location>
        <begin position="523"/>
        <end position="550"/>
    </location>
</feature>
<dbReference type="InterPro" id="IPR013320">
    <property type="entry name" value="ConA-like_dom_sf"/>
</dbReference>
<feature type="disulfide bond" evidence="9">
    <location>
        <begin position="127"/>
        <end position="162"/>
    </location>
</feature>
<dbReference type="Gene3D" id="2.60.120.200">
    <property type="match status" value="1"/>
</dbReference>
<dbReference type="SUPFAM" id="SSF49899">
    <property type="entry name" value="Concanavalin A-like lectins/glucanases"/>
    <property type="match status" value="2"/>
</dbReference>
<evidence type="ECO:0000256" key="5">
    <source>
        <dbReference type="ARBA" id="ARBA00022989"/>
    </source>
</evidence>
<feature type="signal peptide" evidence="10">
    <location>
        <begin position="1"/>
        <end position="19"/>
    </location>
</feature>
<dbReference type="FunFam" id="2.60.120.200:FF:000011">
    <property type="entry name" value="Probable calnexin"/>
    <property type="match status" value="1"/>
</dbReference>
<feature type="coiled-coil region" evidence="11">
    <location>
        <begin position="425"/>
        <end position="452"/>
    </location>
</feature>
<dbReference type="GO" id="GO:0006457">
    <property type="term" value="P:protein folding"/>
    <property type="evidence" value="ECO:0007669"/>
    <property type="project" value="InterPro"/>
</dbReference>
<dbReference type="Gene3D" id="2.10.250.10">
    <property type="entry name" value="Calreticulin/calnexin, P domain"/>
    <property type="match status" value="1"/>
</dbReference>
<dbReference type="EMBL" id="KZ819662">
    <property type="protein sequence ID" value="PWN30847.1"/>
    <property type="molecule type" value="Genomic_DNA"/>
</dbReference>
<dbReference type="PANTHER" id="PTHR11073">
    <property type="entry name" value="CALRETICULIN AND CALNEXIN"/>
    <property type="match status" value="1"/>
</dbReference>
<dbReference type="PRINTS" id="PR00626">
    <property type="entry name" value="CALRETICULIN"/>
</dbReference>
<feature type="compositionally biased region" description="Basic and acidic residues" evidence="12">
    <location>
        <begin position="238"/>
        <end position="257"/>
    </location>
</feature>
<dbReference type="FunFam" id="2.10.250.10:FF:000001">
    <property type="entry name" value="Calnexin homolog"/>
    <property type="match status" value="1"/>
</dbReference>
<accession>A0A316UZW5</accession>
<evidence type="ECO:0000256" key="2">
    <source>
        <dbReference type="ARBA" id="ARBA00010983"/>
    </source>
</evidence>
<feature type="chain" id="PRO_5016194434" description="Calnexin" evidence="10">
    <location>
        <begin position="20"/>
        <end position="563"/>
    </location>
</feature>
<keyword evidence="4 10" id="KW-0256">Endoplasmic reticulum</keyword>
<keyword evidence="9" id="KW-1015">Disulfide bond</keyword>